<protein>
    <submittedName>
        <fullName evidence="2">Uncharacterized protein</fullName>
    </submittedName>
</protein>
<dbReference type="Proteomes" id="UP000035642">
    <property type="component" value="Unassembled WGS sequence"/>
</dbReference>
<proteinExistence type="predicted"/>
<sequence length="97" mass="10709">MAHSSGPFYSPEIVPSVVYKGFLPQVLYSVDRVSNVDPISGVTLEKLPCSLNNIQKLLEKIILRRETIALEKSIQYGHSMTIEEARNSSAGTPEFAT</sequence>
<reference evidence="1" key="1">
    <citation type="submission" date="2012-09" db="EMBL/GenBank/DDBJ databases">
        <authorList>
            <person name="Martin A.A."/>
        </authorList>
    </citation>
    <scope>NUCLEOTIDE SEQUENCE</scope>
</reference>
<dbReference type="WBParaSite" id="ACAC_0001211001-mRNA-1">
    <property type="protein sequence ID" value="ACAC_0001211001-mRNA-1"/>
    <property type="gene ID" value="ACAC_0001211001"/>
</dbReference>
<name>A0A0K0DKQ8_ANGCA</name>
<keyword evidence="1" id="KW-1185">Reference proteome</keyword>
<dbReference type="AlphaFoldDB" id="A0A0K0DKQ8"/>
<evidence type="ECO:0000313" key="1">
    <source>
        <dbReference type="Proteomes" id="UP000035642"/>
    </source>
</evidence>
<accession>A0A0K0DKQ8</accession>
<evidence type="ECO:0000313" key="2">
    <source>
        <dbReference type="WBParaSite" id="ACAC_0001211001-mRNA-1"/>
    </source>
</evidence>
<organism evidence="1 2">
    <name type="scientific">Angiostrongylus cantonensis</name>
    <name type="common">Rat lungworm</name>
    <dbReference type="NCBI Taxonomy" id="6313"/>
    <lineage>
        <taxon>Eukaryota</taxon>
        <taxon>Metazoa</taxon>
        <taxon>Ecdysozoa</taxon>
        <taxon>Nematoda</taxon>
        <taxon>Chromadorea</taxon>
        <taxon>Rhabditida</taxon>
        <taxon>Rhabditina</taxon>
        <taxon>Rhabditomorpha</taxon>
        <taxon>Strongyloidea</taxon>
        <taxon>Metastrongylidae</taxon>
        <taxon>Angiostrongylus</taxon>
    </lineage>
</organism>
<reference evidence="2" key="2">
    <citation type="submission" date="2017-02" db="UniProtKB">
        <authorList>
            <consortium name="WormBaseParasite"/>
        </authorList>
    </citation>
    <scope>IDENTIFICATION</scope>
</reference>